<gene>
    <name evidence="2" type="primary">yabJ</name>
    <name evidence="2" type="ORF">ATZ99_02010</name>
</gene>
<keyword evidence="3" id="KW-1185">Reference proteome</keyword>
<dbReference type="EC" id="3.5.99.10" evidence="2"/>
<evidence type="ECO:0000313" key="3">
    <source>
        <dbReference type="Proteomes" id="UP000075737"/>
    </source>
</evidence>
<dbReference type="Gene3D" id="3.30.1330.40">
    <property type="entry name" value="RutC-like"/>
    <property type="match status" value="1"/>
</dbReference>
<accession>A0A162N264</accession>
<dbReference type="Pfam" id="PF01042">
    <property type="entry name" value="Ribonuc_L-PSP"/>
    <property type="match status" value="1"/>
</dbReference>
<reference evidence="2 3" key="1">
    <citation type="submission" date="2015-12" db="EMBL/GenBank/DDBJ databases">
        <title>Draft genome of Thermovenabulum gondwanense isolated from a red thermophilic microbial mat colonisisng an outflow channel of a bore well.</title>
        <authorList>
            <person name="Patel B.K."/>
        </authorList>
    </citation>
    <scope>NUCLEOTIDE SEQUENCE [LARGE SCALE GENOMIC DNA]</scope>
    <source>
        <strain evidence="2 3">R270</strain>
    </source>
</reference>
<sequence length="126" mass="13656">MEKKIIKTDQAPKAIGPYSQAVMVGDFLFASGQIALDPATGEMVEGGIEAQATRVMENIKNILAAAGMDFSNVVKSTIFITDINNFAKVNEIYGKYFPENPPARSTIEVSKLPKGALIEIEVIAHR</sequence>
<evidence type="ECO:0000313" key="2">
    <source>
        <dbReference type="EMBL" id="KYO68692.1"/>
    </source>
</evidence>
<dbReference type="InterPro" id="IPR006175">
    <property type="entry name" value="YjgF/YER057c/UK114"/>
</dbReference>
<dbReference type="SUPFAM" id="SSF55298">
    <property type="entry name" value="YjgF-like"/>
    <property type="match status" value="1"/>
</dbReference>
<proteinExistence type="inferred from homology"/>
<dbReference type="GO" id="GO:0005829">
    <property type="term" value="C:cytosol"/>
    <property type="evidence" value="ECO:0007669"/>
    <property type="project" value="TreeGrafter"/>
</dbReference>
<dbReference type="RefSeq" id="WP_068747384.1">
    <property type="nucleotide sequence ID" value="NZ_LOHZ01000015.1"/>
</dbReference>
<protein>
    <submittedName>
        <fullName evidence="2">2-iminobutanoate/2-iminopropanoate deaminase</fullName>
        <ecNumber evidence="2">3.5.99.10</ecNumber>
    </submittedName>
</protein>
<evidence type="ECO:0000256" key="1">
    <source>
        <dbReference type="ARBA" id="ARBA00010552"/>
    </source>
</evidence>
<dbReference type="STRING" id="520767.ATZ99_02010"/>
<keyword evidence="2" id="KW-0378">Hydrolase</keyword>
<dbReference type="PATRIC" id="fig|520767.4.peg.210"/>
<comment type="similarity">
    <text evidence="1">Belongs to the RutC family.</text>
</comment>
<dbReference type="NCBIfam" id="TIGR00004">
    <property type="entry name" value="Rid family detoxifying hydrolase"/>
    <property type="match status" value="1"/>
</dbReference>
<comment type="caution">
    <text evidence="2">The sequence shown here is derived from an EMBL/GenBank/DDBJ whole genome shotgun (WGS) entry which is preliminary data.</text>
</comment>
<dbReference type="FunFam" id="3.30.1330.40:FF:000001">
    <property type="entry name" value="L-PSP family endoribonuclease"/>
    <property type="match status" value="1"/>
</dbReference>
<name>A0A162N264_9FIRM</name>
<dbReference type="PANTHER" id="PTHR11803">
    <property type="entry name" value="2-IMINOBUTANOATE/2-IMINOPROPANOATE DEAMINASE RIDA"/>
    <property type="match status" value="1"/>
</dbReference>
<dbReference type="InterPro" id="IPR006056">
    <property type="entry name" value="RidA"/>
</dbReference>
<dbReference type="OrthoDB" id="9803101at2"/>
<dbReference type="CDD" id="cd00448">
    <property type="entry name" value="YjgF_YER057c_UK114_family"/>
    <property type="match status" value="1"/>
</dbReference>
<dbReference type="Proteomes" id="UP000075737">
    <property type="component" value="Unassembled WGS sequence"/>
</dbReference>
<dbReference type="AlphaFoldDB" id="A0A162N264"/>
<dbReference type="InterPro" id="IPR019897">
    <property type="entry name" value="RidA_CS"/>
</dbReference>
<organism evidence="2 3">
    <name type="scientific">Thermovenabulum gondwanense</name>
    <dbReference type="NCBI Taxonomy" id="520767"/>
    <lineage>
        <taxon>Bacteria</taxon>
        <taxon>Bacillati</taxon>
        <taxon>Bacillota</taxon>
        <taxon>Clostridia</taxon>
        <taxon>Thermosediminibacterales</taxon>
        <taxon>Thermosediminibacteraceae</taxon>
        <taxon>Thermovenabulum</taxon>
    </lineage>
</organism>
<dbReference type="GO" id="GO:0120241">
    <property type="term" value="F:2-iminobutanoate/2-iminopropanoate deaminase"/>
    <property type="evidence" value="ECO:0007669"/>
    <property type="project" value="UniProtKB-EC"/>
</dbReference>
<dbReference type="PROSITE" id="PS01094">
    <property type="entry name" value="UPF0076"/>
    <property type="match status" value="1"/>
</dbReference>
<dbReference type="EMBL" id="LOHZ01000015">
    <property type="protein sequence ID" value="KYO68692.1"/>
    <property type="molecule type" value="Genomic_DNA"/>
</dbReference>
<dbReference type="InterPro" id="IPR035959">
    <property type="entry name" value="RutC-like_sf"/>
</dbReference>
<dbReference type="PANTHER" id="PTHR11803:SF39">
    <property type="entry name" value="2-IMINOBUTANOATE_2-IMINOPROPANOATE DEAMINASE"/>
    <property type="match status" value="1"/>
</dbReference>